<dbReference type="CDD" id="cd08049">
    <property type="entry name" value="TAF8"/>
    <property type="match status" value="1"/>
</dbReference>
<organism evidence="10 11">
    <name type="scientific">Westerdykella ornata</name>
    <dbReference type="NCBI Taxonomy" id="318751"/>
    <lineage>
        <taxon>Eukaryota</taxon>
        <taxon>Fungi</taxon>
        <taxon>Dikarya</taxon>
        <taxon>Ascomycota</taxon>
        <taxon>Pezizomycotina</taxon>
        <taxon>Dothideomycetes</taxon>
        <taxon>Pleosporomycetidae</taxon>
        <taxon>Pleosporales</taxon>
        <taxon>Sporormiaceae</taxon>
        <taxon>Westerdykella</taxon>
    </lineage>
</organism>
<dbReference type="CDD" id="cd00076">
    <property type="entry name" value="HFD_SF"/>
    <property type="match status" value="1"/>
</dbReference>
<feature type="domain" description="Bromodomain associated" evidence="8">
    <location>
        <begin position="71"/>
        <end position="143"/>
    </location>
</feature>
<comment type="subcellular location">
    <subcellularLocation>
        <location evidence="1">Nucleus</location>
    </subcellularLocation>
</comment>
<dbReference type="Proteomes" id="UP000800097">
    <property type="component" value="Unassembled WGS sequence"/>
</dbReference>
<dbReference type="GeneID" id="54554828"/>
<proteinExistence type="inferred from homology"/>
<comment type="similarity">
    <text evidence="2">Belongs to the TAF8 family.</text>
</comment>
<dbReference type="RefSeq" id="XP_033652653.1">
    <property type="nucleotide sequence ID" value="XM_033801653.1"/>
</dbReference>
<dbReference type="InterPro" id="IPR037818">
    <property type="entry name" value="TAF8"/>
</dbReference>
<gene>
    <name evidence="10" type="ORF">EI97DRAFT_468370</name>
</gene>
<evidence type="ECO:0000256" key="3">
    <source>
        <dbReference type="ARBA" id="ARBA00017307"/>
    </source>
</evidence>
<dbReference type="GO" id="GO:0005669">
    <property type="term" value="C:transcription factor TFIID complex"/>
    <property type="evidence" value="ECO:0007669"/>
    <property type="project" value="InterPro"/>
</dbReference>
<keyword evidence="6" id="KW-0539">Nucleus</keyword>
<reference evidence="10" key="1">
    <citation type="journal article" date="2020" name="Stud. Mycol.">
        <title>101 Dothideomycetes genomes: a test case for predicting lifestyles and emergence of pathogens.</title>
        <authorList>
            <person name="Haridas S."/>
            <person name="Albert R."/>
            <person name="Binder M."/>
            <person name="Bloem J."/>
            <person name="Labutti K."/>
            <person name="Salamov A."/>
            <person name="Andreopoulos B."/>
            <person name="Baker S."/>
            <person name="Barry K."/>
            <person name="Bills G."/>
            <person name="Bluhm B."/>
            <person name="Cannon C."/>
            <person name="Castanera R."/>
            <person name="Culley D."/>
            <person name="Daum C."/>
            <person name="Ezra D."/>
            <person name="Gonzalez J."/>
            <person name="Henrissat B."/>
            <person name="Kuo A."/>
            <person name="Liang C."/>
            <person name="Lipzen A."/>
            <person name="Lutzoni F."/>
            <person name="Magnuson J."/>
            <person name="Mondo S."/>
            <person name="Nolan M."/>
            <person name="Ohm R."/>
            <person name="Pangilinan J."/>
            <person name="Park H.-J."/>
            <person name="Ramirez L."/>
            <person name="Alfaro M."/>
            <person name="Sun H."/>
            <person name="Tritt A."/>
            <person name="Yoshinaga Y."/>
            <person name="Zwiers L.-H."/>
            <person name="Turgeon B."/>
            <person name="Goodwin S."/>
            <person name="Spatafora J."/>
            <person name="Crous P."/>
            <person name="Grigoriev I."/>
        </authorList>
    </citation>
    <scope>NUCLEOTIDE SEQUENCE</scope>
    <source>
        <strain evidence="10">CBS 379.55</strain>
    </source>
</reference>
<dbReference type="Pfam" id="PF10406">
    <property type="entry name" value="TAF8_C"/>
    <property type="match status" value="1"/>
</dbReference>
<keyword evidence="5" id="KW-0804">Transcription</keyword>
<dbReference type="GO" id="GO:0046982">
    <property type="term" value="F:protein heterodimerization activity"/>
    <property type="evidence" value="ECO:0007669"/>
    <property type="project" value="InterPro"/>
</dbReference>
<feature type="compositionally biased region" description="Pro residues" evidence="7">
    <location>
        <begin position="161"/>
        <end position="178"/>
    </location>
</feature>
<accession>A0A6A6JFW9</accession>
<dbReference type="Gene3D" id="1.10.20.10">
    <property type="entry name" value="Histone, subunit A"/>
    <property type="match status" value="1"/>
</dbReference>
<evidence type="ECO:0000256" key="2">
    <source>
        <dbReference type="ARBA" id="ARBA00008767"/>
    </source>
</evidence>
<feature type="region of interest" description="Disordered" evidence="7">
    <location>
        <begin position="154"/>
        <end position="225"/>
    </location>
</feature>
<protein>
    <recommendedName>
        <fullName evidence="3">Transcription initiation factor TFIID subunit 8</fullName>
    </recommendedName>
</protein>
<dbReference type="AlphaFoldDB" id="A0A6A6JFW9"/>
<dbReference type="InterPro" id="IPR019473">
    <property type="entry name" value="TFIID_su8_C"/>
</dbReference>
<dbReference type="OrthoDB" id="2193813at2759"/>
<evidence type="ECO:0000256" key="6">
    <source>
        <dbReference type="ARBA" id="ARBA00023242"/>
    </source>
</evidence>
<feature type="domain" description="Transcription factor TFIID subunit 8 C-terminal" evidence="9">
    <location>
        <begin position="198"/>
        <end position="246"/>
    </location>
</feature>
<dbReference type="Pfam" id="PF07524">
    <property type="entry name" value="Bromo_TP"/>
    <property type="match status" value="1"/>
</dbReference>
<evidence type="ECO:0000313" key="10">
    <source>
        <dbReference type="EMBL" id="KAF2275114.1"/>
    </source>
</evidence>
<evidence type="ECO:0000259" key="8">
    <source>
        <dbReference type="Pfam" id="PF07524"/>
    </source>
</evidence>
<dbReference type="PANTHER" id="PTHR46469">
    <property type="entry name" value="TRANSCRIPTION INITIATION FACTOR TFIID SUBUNIT 8"/>
    <property type="match status" value="1"/>
</dbReference>
<feature type="region of interest" description="Disordered" evidence="7">
    <location>
        <begin position="250"/>
        <end position="271"/>
    </location>
</feature>
<evidence type="ECO:0000259" key="9">
    <source>
        <dbReference type="Pfam" id="PF10406"/>
    </source>
</evidence>
<dbReference type="InterPro" id="IPR009072">
    <property type="entry name" value="Histone-fold"/>
</dbReference>
<evidence type="ECO:0000256" key="4">
    <source>
        <dbReference type="ARBA" id="ARBA00023015"/>
    </source>
</evidence>
<dbReference type="EMBL" id="ML986499">
    <property type="protein sequence ID" value="KAF2275114.1"/>
    <property type="molecule type" value="Genomic_DNA"/>
</dbReference>
<feature type="compositionally biased region" description="Basic and acidic residues" evidence="7">
    <location>
        <begin position="188"/>
        <end position="197"/>
    </location>
</feature>
<dbReference type="GO" id="GO:0006367">
    <property type="term" value="P:transcription initiation at RNA polymerase II promoter"/>
    <property type="evidence" value="ECO:0007669"/>
    <property type="project" value="TreeGrafter"/>
</dbReference>
<dbReference type="PANTHER" id="PTHR46469:SF1">
    <property type="entry name" value="TRANSCRIPTION INITIATION FACTOR TFIID SUBUNIT 8"/>
    <property type="match status" value="1"/>
</dbReference>
<dbReference type="InterPro" id="IPR006565">
    <property type="entry name" value="BTP"/>
</dbReference>
<evidence type="ECO:0000256" key="5">
    <source>
        <dbReference type="ARBA" id="ARBA00023163"/>
    </source>
</evidence>
<evidence type="ECO:0000313" key="11">
    <source>
        <dbReference type="Proteomes" id="UP000800097"/>
    </source>
</evidence>
<keyword evidence="4" id="KW-0805">Transcription regulation</keyword>
<evidence type="ECO:0000256" key="7">
    <source>
        <dbReference type="SAM" id="MobiDB-lite"/>
    </source>
</evidence>
<sequence>MPGLIDTSGAMGTVGAAAGMKRALAGEAGATHAERALKKRKVEHRLQHTQPIERIVEFISTEHDGTGTTKEFFDKQLQRAIAVECRAAGFDVAEPQAMERFRAMTDIFMRTFLAQVRKSMSSARRTTSVPHDWIYALKSIGIEGSSMLEKHLDTGTVPPSLLQPPFEPPVPADPPPPDLEALLGPELSGREEKESRKYIPPHLPPFPPKHAWKATPVFTPRENDPRRIREKATEEGILAEQSLRKLMAAQKAGLQGSKTKKQRKSARMKESEALWQEAMEDVMREEEKEAEHRQYLQHMVDQEEHQYEMDIDHIPKPAVSKADRGISLQEGVHINYEQKFMRQAARGL</sequence>
<evidence type="ECO:0000256" key="1">
    <source>
        <dbReference type="ARBA" id="ARBA00004123"/>
    </source>
</evidence>
<keyword evidence="11" id="KW-1185">Reference proteome</keyword>
<name>A0A6A6JFW9_WESOR</name>